<dbReference type="AlphaFoldDB" id="A0A392SMY1"/>
<feature type="non-terminal residue" evidence="2">
    <location>
        <position position="1"/>
    </location>
</feature>
<dbReference type="EMBL" id="LXQA010406256">
    <property type="protein sequence ID" value="MCI49757.1"/>
    <property type="molecule type" value="Genomic_DNA"/>
</dbReference>
<dbReference type="Proteomes" id="UP000265520">
    <property type="component" value="Unassembled WGS sequence"/>
</dbReference>
<accession>A0A392SMY1</accession>
<comment type="caution">
    <text evidence="2">The sequence shown here is derived from an EMBL/GenBank/DDBJ whole genome shotgun (WGS) entry which is preliminary data.</text>
</comment>
<keyword evidence="3" id="KW-1185">Reference proteome</keyword>
<protein>
    <submittedName>
        <fullName evidence="2">Uncharacterized protein</fullName>
    </submittedName>
</protein>
<feature type="region of interest" description="Disordered" evidence="1">
    <location>
        <begin position="1"/>
        <end position="30"/>
    </location>
</feature>
<evidence type="ECO:0000313" key="2">
    <source>
        <dbReference type="EMBL" id="MCI49757.1"/>
    </source>
</evidence>
<proteinExistence type="predicted"/>
<organism evidence="2 3">
    <name type="scientific">Trifolium medium</name>
    <dbReference type="NCBI Taxonomy" id="97028"/>
    <lineage>
        <taxon>Eukaryota</taxon>
        <taxon>Viridiplantae</taxon>
        <taxon>Streptophyta</taxon>
        <taxon>Embryophyta</taxon>
        <taxon>Tracheophyta</taxon>
        <taxon>Spermatophyta</taxon>
        <taxon>Magnoliopsida</taxon>
        <taxon>eudicotyledons</taxon>
        <taxon>Gunneridae</taxon>
        <taxon>Pentapetalae</taxon>
        <taxon>rosids</taxon>
        <taxon>fabids</taxon>
        <taxon>Fabales</taxon>
        <taxon>Fabaceae</taxon>
        <taxon>Papilionoideae</taxon>
        <taxon>50 kb inversion clade</taxon>
        <taxon>NPAAA clade</taxon>
        <taxon>Hologalegina</taxon>
        <taxon>IRL clade</taxon>
        <taxon>Trifolieae</taxon>
        <taxon>Trifolium</taxon>
    </lineage>
</organism>
<sequence>GNEHVEGSSNVRDANCKNEATVESRNHENKKGSIFAVDVEMLNISAELGDGVDATVQNLEE</sequence>
<evidence type="ECO:0000313" key="3">
    <source>
        <dbReference type="Proteomes" id="UP000265520"/>
    </source>
</evidence>
<feature type="compositionally biased region" description="Basic and acidic residues" evidence="1">
    <location>
        <begin position="14"/>
        <end position="30"/>
    </location>
</feature>
<evidence type="ECO:0000256" key="1">
    <source>
        <dbReference type="SAM" id="MobiDB-lite"/>
    </source>
</evidence>
<name>A0A392SMY1_9FABA</name>
<reference evidence="2 3" key="1">
    <citation type="journal article" date="2018" name="Front. Plant Sci.">
        <title>Red Clover (Trifolium pratense) and Zigzag Clover (T. medium) - A Picture of Genomic Similarities and Differences.</title>
        <authorList>
            <person name="Dluhosova J."/>
            <person name="Istvanek J."/>
            <person name="Nedelnik J."/>
            <person name="Repkova J."/>
        </authorList>
    </citation>
    <scope>NUCLEOTIDE SEQUENCE [LARGE SCALE GENOMIC DNA]</scope>
    <source>
        <strain evidence="3">cv. 10/8</strain>
        <tissue evidence="2">Leaf</tissue>
    </source>
</reference>